<feature type="compositionally biased region" description="Polar residues" evidence="1">
    <location>
        <begin position="431"/>
        <end position="449"/>
    </location>
</feature>
<dbReference type="GO" id="GO:0035303">
    <property type="term" value="P:regulation of dephosphorylation"/>
    <property type="evidence" value="ECO:0007669"/>
    <property type="project" value="TreeGrafter"/>
</dbReference>
<feature type="compositionally biased region" description="Basic and acidic residues" evidence="1">
    <location>
        <begin position="300"/>
        <end position="321"/>
    </location>
</feature>
<dbReference type="Gene3D" id="1.25.40.540">
    <property type="entry name" value="TAP42-like family"/>
    <property type="match status" value="1"/>
</dbReference>
<dbReference type="GO" id="GO:0005829">
    <property type="term" value="C:cytosol"/>
    <property type="evidence" value="ECO:0007669"/>
    <property type="project" value="TreeGrafter"/>
</dbReference>
<feature type="compositionally biased region" description="Basic residues" evidence="1">
    <location>
        <begin position="450"/>
        <end position="466"/>
    </location>
</feature>
<dbReference type="Gene3D" id="1.10.10.1440">
    <property type="entry name" value="PHAX RNA-binding domain"/>
    <property type="match status" value="1"/>
</dbReference>
<dbReference type="InterPro" id="IPR019385">
    <property type="entry name" value="PHAX_RNA-binding_domain"/>
</dbReference>
<dbReference type="EMBL" id="JAUCMV010000002">
    <property type="protein sequence ID" value="KAK0418352.1"/>
    <property type="molecule type" value="Genomic_DNA"/>
</dbReference>
<protein>
    <recommendedName>
        <fullName evidence="2">Phosphorylated adapter RNA export protein RNA-binding domain-containing protein</fullName>
    </recommendedName>
</protein>
<evidence type="ECO:0000256" key="1">
    <source>
        <dbReference type="SAM" id="MobiDB-lite"/>
    </source>
</evidence>
<name>A0AA39M2E6_9BILA</name>
<keyword evidence="4" id="KW-1185">Reference proteome</keyword>
<dbReference type="Proteomes" id="UP001175271">
    <property type="component" value="Unassembled WGS sequence"/>
</dbReference>
<dbReference type="InterPro" id="IPR038511">
    <property type="entry name" value="TAP42/TAP46-like_sf"/>
</dbReference>
<dbReference type="Pfam" id="PF10258">
    <property type="entry name" value="PHAX_RNA-bd"/>
    <property type="match status" value="1"/>
</dbReference>
<organism evidence="3 4">
    <name type="scientific">Steinernema hermaphroditum</name>
    <dbReference type="NCBI Taxonomy" id="289476"/>
    <lineage>
        <taxon>Eukaryota</taxon>
        <taxon>Metazoa</taxon>
        <taxon>Ecdysozoa</taxon>
        <taxon>Nematoda</taxon>
        <taxon>Chromadorea</taxon>
        <taxon>Rhabditida</taxon>
        <taxon>Tylenchina</taxon>
        <taxon>Panagrolaimomorpha</taxon>
        <taxon>Strongyloidoidea</taxon>
        <taxon>Steinernematidae</taxon>
        <taxon>Steinernema</taxon>
    </lineage>
</organism>
<dbReference type="PANTHER" id="PTHR10933:SF9">
    <property type="entry name" value="IMMUNOGLOBULIN-BINDING PROTEIN 1"/>
    <property type="match status" value="1"/>
</dbReference>
<dbReference type="GO" id="GO:0051721">
    <property type="term" value="F:protein phosphatase 2A binding"/>
    <property type="evidence" value="ECO:0007669"/>
    <property type="project" value="TreeGrafter"/>
</dbReference>
<dbReference type="InterPro" id="IPR007304">
    <property type="entry name" value="TAP46-like"/>
</dbReference>
<reference evidence="3" key="1">
    <citation type="submission" date="2023-06" db="EMBL/GenBank/DDBJ databases">
        <title>Genomic analysis of the entomopathogenic nematode Steinernema hermaphroditum.</title>
        <authorList>
            <person name="Schwarz E.M."/>
            <person name="Heppert J.K."/>
            <person name="Baniya A."/>
            <person name="Schwartz H.T."/>
            <person name="Tan C.-H."/>
            <person name="Antoshechkin I."/>
            <person name="Sternberg P.W."/>
            <person name="Goodrich-Blair H."/>
            <person name="Dillman A.R."/>
        </authorList>
    </citation>
    <scope>NUCLEOTIDE SEQUENCE</scope>
    <source>
        <strain evidence="3">PS9179</strain>
        <tissue evidence="3">Whole animal</tissue>
    </source>
</reference>
<dbReference type="Pfam" id="PF04177">
    <property type="entry name" value="TAP42"/>
    <property type="match status" value="1"/>
</dbReference>
<dbReference type="GO" id="GO:0009966">
    <property type="term" value="P:regulation of signal transduction"/>
    <property type="evidence" value="ECO:0007669"/>
    <property type="project" value="InterPro"/>
</dbReference>
<dbReference type="InterPro" id="IPR038092">
    <property type="entry name" value="PHAX_RNA-binding_sf"/>
</dbReference>
<feature type="region of interest" description="Disordered" evidence="1">
    <location>
        <begin position="277"/>
        <end position="347"/>
    </location>
</feature>
<comment type="caution">
    <text evidence="3">The sequence shown here is derived from an EMBL/GenBank/DDBJ whole genome shotgun (WGS) entry which is preliminary data.</text>
</comment>
<dbReference type="AlphaFoldDB" id="A0AA39M2E6"/>
<proteinExistence type="predicted"/>
<feature type="region of interest" description="Disordered" evidence="1">
    <location>
        <begin position="429"/>
        <end position="513"/>
    </location>
</feature>
<feature type="domain" description="Phosphorylated adapter RNA export protein RNA-binding" evidence="2">
    <location>
        <begin position="540"/>
        <end position="612"/>
    </location>
</feature>
<dbReference type="PANTHER" id="PTHR10933">
    <property type="entry name" value="IMMUNOGLOBULIN-BINDING PROTEIN 1"/>
    <property type="match status" value="1"/>
</dbReference>
<accession>A0AA39M2E6</accession>
<evidence type="ECO:0000259" key="2">
    <source>
        <dbReference type="Pfam" id="PF10258"/>
    </source>
</evidence>
<evidence type="ECO:0000313" key="3">
    <source>
        <dbReference type="EMBL" id="KAK0418352.1"/>
    </source>
</evidence>
<evidence type="ECO:0000313" key="4">
    <source>
        <dbReference type="Proteomes" id="UP001175271"/>
    </source>
</evidence>
<feature type="compositionally biased region" description="Acidic residues" evidence="1">
    <location>
        <begin position="288"/>
        <end position="299"/>
    </location>
</feature>
<sequence length="670" mass="75685">MGKDSDEESLRSILQHCEKVIEDVEEGKRSSNSAQDDLHECISKLEDLTRKVSALHLFSDNESFEELPTSSLYFMLIPCYLAMATNSLIVDRAEMVKYKEMSKVYYRDFLERLSEYGVIGFKLPWVEERLGEESTATAKEPNATDRRIIKQKRYEQEAAMKKAREEYHYQLQRNSEDDHTLRSLMMVTLCLYAHKAMDALDFLDEEIKILEFMAKRETGHEKPRPPVKAKKLPTFIIAKSAEQKKVFGLGYPAIPTVTVDEWYDSMVASGQWANPTANRVVGAPEEKEPSDDESGDEADEQKRLKAQRWDEYKDDHRRDGEVNSSGDEGAPLPALAPQKDDEPKNKRSRCIWTDVALEQSLDIIGHKAHVPNSQECKIDRGAESYCAIKKPFRGEFIEDFDGQKSAHPRAVQPTEDLFGDVGDVEEFGVGQRNQAKVPTEYSDQTSRVSNKFRGRGRGGTAFRRRERSPVAHSSTPKNSSRDSSSSGRPRGGARGGLQTRGKRKHSAHGSRSNLSFMAEGYSIEKLVAAEFQMGMSPENLAEEACEALGEKKKEMIVQIINEIGEEKFHELFNKTRETELNGGMMTLNRDRRKTPGGVFMHYVRVDPTISQEFKACLSLVTTIFGVDRPFKKAAKRNNPQSTVAVEQTLKSAAEVLLDVAPEEGELMDEN</sequence>
<gene>
    <name evidence="3" type="ORF">QR680_013514</name>
</gene>